<organism evidence="10 11">
    <name type="scientific">Cellulophaga baltica</name>
    <dbReference type="NCBI Taxonomy" id="76594"/>
    <lineage>
        <taxon>Bacteria</taxon>
        <taxon>Pseudomonadati</taxon>
        <taxon>Bacteroidota</taxon>
        <taxon>Flavobacteriia</taxon>
        <taxon>Flavobacteriales</taxon>
        <taxon>Flavobacteriaceae</taxon>
        <taxon>Cellulophaga</taxon>
    </lineage>
</organism>
<name>A0A1G7IFY5_9FLAO</name>
<evidence type="ECO:0000256" key="4">
    <source>
        <dbReference type="ARBA" id="ARBA00022801"/>
    </source>
</evidence>
<evidence type="ECO:0000256" key="3">
    <source>
        <dbReference type="ARBA" id="ARBA00022670"/>
    </source>
</evidence>
<dbReference type="Pfam" id="PF17676">
    <property type="entry name" value="Peptidase_S66C"/>
    <property type="match status" value="1"/>
</dbReference>
<proteinExistence type="inferred from homology"/>
<evidence type="ECO:0000313" key="11">
    <source>
        <dbReference type="Proteomes" id="UP000182114"/>
    </source>
</evidence>
<evidence type="ECO:0000259" key="8">
    <source>
        <dbReference type="Pfam" id="PF02016"/>
    </source>
</evidence>
<keyword evidence="4" id="KW-0378">Hydrolase</keyword>
<dbReference type="Proteomes" id="UP000182114">
    <property type="component" value="Unassembled WGS sequence"/>
</dbReference>
<dbReference type="GO" id="GO:0008236">
    <property type="term" value="F:serine-type peptidase activity"/>
    <property type="evidence" value="ECO:0007669"/>
    <property type="project" value="UniProtKB-KW"/>
</dbReference>
<dbReference type="InterPro" id="IPR040921">
    <property type="entry name" value="Peptidase_S66C"/>
</dbReference>
<dbReference type="GO" id="GO:0004180">
    <property type="term" value="F:carboxypeptidase activity"/>
    <property type="evidence" value="ECO:0007669"/>
    <property type="project" value="UniProtKB-KW"/>
</dbReference>
<dbReference type="InterPro" id="IPR029062">
    <property type="entry name" value="Class_I_gatase-like"/>
</dbReference>
<dbReference type="InterPro" id="IPR040449">
    <property type="entry name" value="Peptidase_S66_N"/>
</dbReference>
<sequence>MKSRRTFFRSFIGVSAVSLLPFSIFANVKQNKKTTETIKPKRLKKGDTIGLIAPGYAIKPDVLEKAKETLVAMGFVPYHTERLLWNHGYFSNTDTERAADVNEMFANPSIDGILCARGGYGCTRIMHLLNYELIKNNPKVLVGFSDITALANGIYSETGLVTFHGPVGSTLDNKYSIQQLENVIIHPEHQLLIKNAILEDETLLNNPEFDRYTITPGKATGTLVGGSLTLINALIGTPHEIDFTDAIVFIEDVEEAPYRIDRMLTQLIQSATFKHAAGIMVGVCNGCDKPAASGSFTLREVILDRLKPLNIPAAYGMSFGHVKNNMTLPIGIKATFDADKMTLKLQEKAVL</sequence>
<dbReference type="PIRSF" id="PIRSF028757">
    <property type="entry name" value="LD-carboxypeptidase"/>
    <property type="match status" value="1"/>
</dbReference>
<feature type="chain" id="PRO_5010373945" evidence="7">
    <location>
        <begin position="27"/>
        <end position="351"/>
    </location>
</feature>
<dbReference type="InterPro" id="IPR027461">
    <property type="entry name" value="Carboxypeptidase_A_C_sf"/>
</dbReference>
<protein>
    <submittedName>
        <fullName evidence="10">Muramoyltetrapeptide carboxypeptidase</fullName>
    </submittedName>
</protein>
<gene>
    <name evidence="10" type="ORF">SAMN04487992_107216</name>
</gene>
<dbReference type="EMBL" id="FNBD01000007">
    <property type="protein sequence ID" value="SDF11434.1"/>
    <property type="molecule type" value="Genomic_DNA"/>
</dbReference>
<dbReference type="Pfam" id="PF02016">
    <property type="entry name" value="Peptidase_S66"/>
    <property type="match status" value="1"/>
</dbReference>
<feature type="active site" description="Charge relay system" evidence="6">
    <location>
        <position position="251"/>
    </location>
</feature>
<keyword evidence="5" id="KW-0720">Serine protease</keyword>
<keyword evidence="3" id="KW-0645">Protease</keyword>
<dbReference type="PANTHER" id="PTHR30237">
    <property type="entry name" value="MURAMOYLTETRAPEPTIDE CARBOXYPEPTIDASE"/>
    <property type="match status" value="1"/>
</dbReference>
<dbReference type="AlphaFoldDB" id="A0A1G7IFY5"/>
<feature type="active site" description="Nucleophile" evidence="6">
    <location>
        <position position="145"/>
    </location>
</feature>
<evidence type="ECO:0000256" key="2">
    <source>
        <dbReference type="ARBA" id="ARBA00022645"/>
    </source>
</evidence>
<feature type="domain" description="LD-carboxypeptidase C-terminal" evidence="9">
    <location>
        <begin position="220"/>
        <end position="335"/>
    </location>
</feature>
<evidence type="ECO:0000256" key="6">
    <source>
        <dbReference type="PIRSR" id="PIRSR028757-1"/>
    </source>
</evidence>
<keyword evidence="11" id="KW-1185">Reference proteome</keyword>
<comment type="similarity">
    <text evidence="1">Belongs to the peptidase S66 family.</text>
</comment>
<dbReference type="GO" id="GO:0006508">
    <property type="term" value="P:proteolysis"/>
    <property type="evidence" value="ECO:0007669"/>
    <property type="project" value="UniProtKB-KW"/>
</dbReference>
<dbReference type="CDD" id="cd07025">
    <property type="entry name" value="Peptidase_S66"/>
    <property type="match status" value="1"/>
</dbReference>
<feature type="signal peptide" evidence="7">
    <location>
        <begin position="1"/>
        <end position="26"/>
    </location>
</feature>
<accession>A0A1G7IFY5</accession>
<dbReference type="Gene3D" id="3.40.50.10740">
    <property type="entry name" value="Class I glutamine amidotransferase-like"/>
    <property type="match status" value="1"/>
</dbReference>
<feature type="active site" description="Charge relay system" evidence="6">
    <location>
        <position position="321"/>
    </location>
</feature>
<dbReference type="RefSeq" id="WP_074538709.1">
    <property type="nucleotide sequence ID" value="NZ_FNBD01000007.1"/>
</dbReference>
<feature type="domain" description="LD-carboxypeptidase N-terminal" evidence="8">
    <location>
        <begin position="49"/>
        <end position="165"/>
    </location>
</feature>
<dbReference type="InterPro" id="IPR027478">
    <property type="entry name" value="LdcA_N"/>
</dbReference>
<dbReference type="PANTHER" id="PTHR30237:SF2">
    <property type="entry name" value="MUREIN TETRAPEPTIDE CARBOXYPEPTIDASE"/>
    <property type="match status" value="1"/>
</dbReference>
<evidence type="ECO:0000313" key="10">
    <source>
        <dbReference type="EMBL" id="SDF11434.1"/>
    </source>
</evidence>
<evidence type="ECO:0000259" key="9">
    <source>
        <dbReference type="Pfam" id="PF17676"/>
    </source>
</evidence>
<keyword evidence="2 10" id="KW-0121">Carboxypeptidase</keyword>
<dbReference type="SUPFAM" id="SSF141986">
    <property type="entry name" value="LD-carboxypeptidase A C-terminal domain-like"/>
    <property type="match status" value="1"/>
</dbReference>
<dbReference type="SUPFAM" id="SSF52317">
    <property type="entry name" value="Class I glutamine amidotransferase-like"/>
    <property type="match status" value="1"/>
</dbReference>
<dbReference type="Gene3D" id="3.50.30.60">
    <property type="entry name" value="LD-carboxypeptidase A C-terminal domain-like"/>
    <property type="match status" value="1"/>
</dbReference>
<dbReference type="InterPro" id="IPR003507">
    <property type="entry name" value="S66_fam"/>
</dbReference>
<keyword evidence="7" id="KW-0732">Signal</keyword>
<dbReference type="eggNOG" id="COG1619">
    <property type="taxonomic scope" value="Bacteria"/>
</dbReference>
<reference evidence="11" key="1">
    <citation type="submission" date="2016-10" db="EMBL/GenBank/DDBJ databases">
        <authorList>
            <person name="Varghese N."/>
            <person name="Submissions S."/>
        </authorList>
    </citation>
    <scope>NUCLEOTIDE SEQUENCE [LARGE SCALE GENOMIC DNA]</scope>
    <source>
        <strain evidence="11">DSM 24729</strain>
    </source>
</reference>
<evidence type="ECO:0000256" key="7">
    <source>
        <dbReference type="SAM" id="SignalP"/>
    </source>
</evidence>
<evidence type="ECO:0000256" key="5">
    <source>
        <dbReference type="ARBA" id="ARBA00022825"/>
    </source>
</evidence>
<evidence type="ECO:0000256" key="1">
    <source>
        <dbReference type="ARBA" id="ARBA00010233"/>
    </source>
</evidence>